<feature type="compositionally biased region" description="Polar residues" evidence="1">
    <location>
        <begin position="129"/>
        <end position="145"/>
    </location>
</feature>
<protein>
    <submittedName>
        <fullName evidence="2">Uncharacterized protein</fullName>
    </submittedName>
</protein>
<dbReference type="EMBL" id="LTAN01000004">
    <property type="protein sequence ID" value="OBR11004.1"/>
    <property type="molecule type" value="Genomic_DNA"/>
</dbReference>
<feature type="region of interest" description="Disordered" evidence="1">
    <location>
        <begin position="268"/>
        <end position="330"/>
    </location>
</feature>
<organism evidence="2 3">
    <name type="scientific">Colletotrichum higginsianum (strain IMI 349063)</name>
    <name type="common">Crucifer anthracnose fungus</name>
    <dbReference type="NCBI Taxonomy" id="759273"/>
    <lineage>
        <taxon>Eukaryota</taxon>
        <taxon>Fungi</taxon>
        <taxon>Dikarya</taxon>
        <taxon>Ascomycota</taxon>
        <taxon>Pezizomycotina</taxon>
        <taxon>Sordariomycetes</taxon>
        <taxon>Hypocreomycetidae</taxon>
        <taxon>Glomerellales</taxon>
        <taxon>Glomerellaceae</taxon>
        <taxon>Colletotrichum</taxon>
        <taxon>Colletotrichum destructivum species complex</taxon>
    </lineage>
</organism>
<sequence>MAIGRCREVARNQMPLSRTRIPSCIFKRKSGVEKATAENHGAMLRGARAGTGEGDVFRGRRRLARPVASGHVYLGRDTKVISRRDGCQPAMDADESRCRPMEVQPKAAPPRPRPASSFGRDGWHGAGQAETNSANGVRLSSNGESSECHPVTASVPCLLTPGVFLRPVELPRFSALRRRQDIDNTETENPYRRASAVTEPGERRWWLEWLGNVLGWLDEGCKKDSLTGAPSPGTETQVTGTYRKGAYLAKMLMLFFLLDIRLGPSSPSFPARKEETSGTPNKVHKPPPLGLEKPAAAAAAAARSRGSGPGERNQQFYPHAGLMRPSSEHGSQVQEGIKPHITKLQSWKKATKASRTSDHVAVIPIGEVDLQHLLEEGVSSHAGVGRPHARPQERYATRGKLWALRSRWIPPLVCDRRASPIPFVKSGIGGNREVWNPSTYSISVMAAVTVTAAWTSPIGEPRGFLKIPLV</sequence>
<dbReference type="KEGG" id="chig:CH63R_06696"/>
<evidence type="ECO:0000313" key="3">
    <source>
        <dbReference type="Proteomes" id="UP000092177"/>
    </source>
</evidence>
<reference evidence="3" key="1">
    <citation type="journal article" date="2017" name="BMC Genomics">
        <title>Gapless genome assembly of Colletotrichum higginsianum reveals chromosome structure and association of transposable elements with secondary metabolite gene clusters.</title>
        <authorList>
            <person name="Dallery J.-F."/>
            <person name="Lapalu N."/>
            <person name="Zampounis A."/>
            <person name="Pigne S."/>
            <person name="Luyten I."/>
            <person name="Amselem J."/>
            <person name="Wittenberg A.H.J."/>
            <person name="Zhou S."/>
            <person name="de Queiroz M.V."/>
            <person name="Robin G.P."/>
            <person name="Auger A."/>
            <person name="Hainaut M."/>
            <person name="Henrissat B."/>
            <person name="Kim K.-T."/>
            <person name="Lee Y.-H."/>
            <person name="Lespinet O."/>
            <person name="Schwartz D.C."/>
            <person name="Thon M.R."/>
            <person name="O'Connell R.J."/>
        </authorList>
    </citation>
    <scope>NUCLEOTIDE SEQUENCE [LARGE SCALE GENOMIC DNA]</scope>
    <source>
        <strain evidence="3">IMI 349063</strain>
    </source>
</reference>
<gene>
    <name evidence="2" type="ORF">CH63R_06696</name>
</gene>
<name>A0A1B7YGJ5_COLHI</name>
<dbReference type="GeneID" id="28865778"/>
<dbReference type="Proteomes" id="UP000092177">
    <property type="component" value="Chromosome 4"/>
</dbReference>
<dbReference type="RefSeq" id="XP_018159521.1">
    <property type="nucleotide sequence ID" value="XM_018301671.1"/>
</dbReference>
<feature type="region of interest" description="Disordered" evidence="1">
    <location>
        <begin position="85"/>
        <end position="147"/>
    </location>
</feature>
<accession>A0A1B7YGJ5</accession>
<evidence type="ECO:0000313" key="2">
    <source>
        <dbReference type="EMBL" id="OBR11004.1"/>
    </source>
</evidence>
<dbReference type="VEuPathDB" id="FungiDB:CH63R_06696"/>
<proteinExistence type="predicted"/>
<evidence type="ECO:0000256" key="1">
    <source>
        <dbReference type="SAM" id="MobiDB-lite"/>
    </source>
</evidence>
<dbReference type="AlphaFoldDB" id="A0A1B7YGJ5"/>
<comment type="caution">
    <text evidence="2">The sequence shown here is derived from an EMBL/GenBank/DDBJ whole genome shotgun (WGS) entry which is preliminary data.</text>
</comment>
<keyword evidence="3" id="KW-1185">Reference proteome</keyword>